<evidence type="ECO:0008006" key="3">
    <source>
        <dbReference type="Google" id="ProtNLM"/>
    </source>
</evidence>
<dbReference type="AlphaFoldDB" id="A0A521FI50"/>
<accession>A0A521FI50</accession>
<organism evidence="1 2">
    <name type="scientific">Flavobacterium nitrogenifigens</name>
    <dbReference type="NCBI Taxonomy" id="1617283"/>
    <lineage>
        <taxon>Bacteria</taxon>
        <taxon>Pseudomonadati</taxon>
        <taxon>Bacteroidota</taxon>
        <taxon>Flavobacteriia</taxon>
        <taxon>Flavobacteriales</taxon>
        <taxon>Flavobacteriaceae</taxon>
        <taxon>Flavobacterium</taxon>
    </lineage>
</organism>
<dbReference type="Proteomes" id="UP000319267">
    <property type="component" value="Unassembled WGS sequence"/>
</dbReference>
<keyword evidence="2" id="KW-1185">Reference proteome</keyword>
<evidence type="ECO:0000313" key="1">
    <source>
        <dbReference type="EMBL" id="SMO95883.1"/>
    </source>
</evidence>
<evidence type="ECO:0000313" key="2">
    <source>
        <dbReference type="Proteomes" id="UP000319267"/>
    </source>
</evidence>
<sequence length="39" mass="4282">MGKAAAEIIIKNLKSSRNDDAKEITFLNTAVLATEFTQK</sequence>
<reference evidence="1 2" key="1">
    <citation type="submission" date="2017-05" db="EMBL/GenBank/DDBJ databases">
        <authorList>
            <person name="Varghese N."/>
            <person name="Submissions S."/>
        </authorList>
    </citation>
    <scope>NUCLEOTIDE SEQUENCE [LARGE SCALE GENOMIC DNA]</scope>
    <source>
        <strain evidence="1 2">DSM 29982</strain>
    </source>
</reference>
<dbReference type="EMBL" id="FXTQ01000015">
    <property type="protein sequence ID" value="SMO95883.1"/>
    <property type="molecule type" value="Genomic_DNA"/>
</dbReference>
<gene>
    <name evidence="1" type="ORF">SAMN06265220_1156</name>
</gene>
<name>A0A521FI50_9FLAO</name>
<proteinExistence type="predicted"/>
<protein>
    <recommendedName>
        <fullName evidence="3">LacI family transcriptional regulator</fullName>
    </recommendedName>
</protein>